<protein>
    <submittedName>
        <fullName evidence="2">Probable partitioning protein</fullName>
    </submittedName>
</protein>
<proteinExistence type="predicted"/>
<name>M5AM66_RHILI</name>
<feature type="region of interest" description="Disordered" evidence="1">
    <location>
        <begin position="204"/>
        <end position="246"/>
    </location>
</feature>
<sequence>MRLSENIVVSVGGQECRTRDQKIATAGLPVRWPSSGTGGAIPFLVDFGCGLSCARRAATNDADLGGWQTLEAGSAVVEAVGNHPNVDMGAWWKPDDILFDLLRDKELLIPYSPMSPANISRTPIAEKVKTSRRSSATSCRARTVARKATTGCRAGEFPAENHTKRCGFRTADNGPTPGRCLPPNESDMPRRFVDSRGFAPIRGALAARSAPLDPASGSKSGRQSSPLPARDCHAEMPAGAPGARAH</sequence>
<evidence type="ECO:0000256" key="1">
    <source>
        <dbReference type="SAM" id="MobiDB-lite"/>
    </source>
</evidence>
<feature type="region of interest" description="Disordered" evidence="1">
    <location>
        <begin position="168"/>
        <end position="188"/>
    </location>
</feature>
<dbReference type="EMBL" id="AP012557">
    <property type="protein sequence ID" value="BAN09958.1"/>
    <property type="molecule type" value="Genomic_DNA"/>
</dbReference>
<evidence type="ECO:0000313" key="2">
    <source>
        <dbReference type="EMBL" id="BAN09958.1"/>
    </source>
</evidence>
<accession>M5AM66</accession>
<feature type="compositionally biased region" description="Polar residues" evidence="1">
    <location>
        <begin position="217"/>
        <end position="226"/>
    </location>
</feature>
<reference evidence="2" key="1">
    <citation type="submission" date="2012-10" db="EMBL/GenBank/DDBJ databases">
        <authorList>
            <person name="Maita H."/>
            <person name="Sato S."/>
        </authorList>
    </citation>
    <scope>NUCLEOTIDE SEQUENCE</scope>
    <source>
        <strain evidence="2">NZP2037</strain>
    </source>
</reference>
<reference evidence="2" key="2">
    <citation type="journal article" date="2013" name="Microbes Environ.">
        <title>Commonalities and Differences among Symbiosis Islands of Three Mesorhizobium loti Strains.</title>
        <authorList>
            <person name="Kasai-Maita H."/>
            <person name="Hirakawa H."/>
            <person name="Nakamura Y."/>
            <person name="Kaneko T."/>
            <person name="Miki K."/>
            <person name="Maruya J."/>
            <person name="Okazaki S."/>
            <person name="Tabata S."/>
            <person name="Saeki K."/>
            <person name="Sato S."/>
        </authorList>
    </citation>
    <scope>NUCLEOTIDE SEQUENCE</scope>
    <source>
        <strain evidence="2">NZP2037</strain>
    </source>
</reference>
<organism evidence="2">
    <name type="scientific">Rhizobium loti</name>
    <name type="common">Mesorhizobium loti</name>
    <dbReference type="NCBI Taxonomy" id="381"/>
    <lineage>
        <taxon>Bacteria</taxon>
        <taxon>Pseudomonadati</taxon>
        <taxon>Pseudomonadota</taxon>
        <taxon>Alphaproteobacteria</taxon>
        <taxon>Hyphomicrobiales</taxon>
        <taxon>Phyllobacteriaceae</taxon>
        <taxon>Mesorhizobium</taxon>
    </lineage>
</organism>
<dbReference type="AlphaFoldDB" id="M5AM66"/>